<evidence type="ECO:0000313" key="2">
    <source>
        <dbReference type="Proteomes" id="UP000824366"/>
    </source>
</evidence>
<keyword evidence="2" id="KW-1185">Reference proteome</keyword>
<evidence type="ECO:0000313" key="1">
    <source>
        <dbReference type="EMBL" id="BCO28933.1"/>
    </source>
</evidence>
<sequence>MSFDQIPKDQLSNVVAWHLSINEVFRAWLCGFCICVVTKSTNRNRMGLGSSGVVKGYSPCGSLCRVGVRFNVITRLTVFLSDGRTRQRLAGAVVRV</sequence>
<gene>
    <name evidence="1" type="ORF">MIZ03_3843</name>
</gene>
<dbReference type="EMBL" id="AP024238">
    <property type="protein sequence ID" value="BCO28933.1"/>
    <property type="molecule type" value="Genomic_DNA"/>
</dbReference>
<accession>A0ABM7MRG9</accession>
<reference evidence="1 2" key="1">
    <citation type="journal article" date="2021" name="Microbiol. Spectr.">
        <title>A Single Bacterium Capable of Oxidation and Reduction of Iron at Circumneutral pH.</title>
        <authorList>
            <person name="Kato S."/>
            <person name="Ohkuma M."/>
        </authorList>
    </citation>
    <scope>NUCLEOTIDE SEQUENCE [LARGE SCALE GENOMIC DNA]</scope>
    <source>
        <strain evidence="1 2">MIZ03</strain>
    </source>
</reference>
<dbReference type="Proteomes" id="UP000824366">
    <property type="component" value="Chromosome"/>
</dbReference>
<name>A0ABM7MRG9_9BURK</name>
<organism evidence="1 2">
    <name type="scientific">Rhodoferax lithotrophicus</name>
    <dbReference type="NCBI Taxonomy" id="2798804"/>
    <lineage>
        <taxon>Bacteria</taxon>
        <taxon>Pseudomonadati</taxon>
        <taxon>Pseudomonadota</taxon>
        <taxon>Betaproteobacteria</taxon>
        <taxon>Burkholderiales</taxon>
        <taxon>Comamonadaceae</taxon>
        <taxon>Rhodoferax</taxon>
    </lineage>
</organism>
<protein>
    <submittedName>
        <fullName evidence="1">Uncharacterized protein</fullName>
    </submittedName>
</protein>
<proteinExistence type="predicted"/>